<feature type="domain" description="Alanine dehydrogenase/pyridine nucleotide transhydrogenase NAD(H)-binding" evidence="8">
    <location>
        <begin position="156"/>
        <end position="321"/>
    </location>
</feature>
<dbReference type="PANTHER" id="PTHR10160">
    <property type="entry name" value="NAD(P) TRANSHYDROGENASE"/>
    <property type="match status" value="1"/>
</dbReference>
<dbReference type="RefSeq" id="WP_004334483.1">
    <property type="nucleotide sequence ID" value="NZ_ACNN01000029.1"/>
</dbReference>
<evidence type="ECO:0000256" key="6">
    <source>
        <dbReference type="ARBA" id="ARBA00023027"/>
    </source>
</evidence>
<dbReference type="EMBL" id="ACNN01000029">
    <property type="protein sequence ID" value="EEN82230.1"/>
    <property type="molecule type" value="Genomic_DNA"/>
</dbReference>
<evidence type="ECO:0000313" key="11">
    <source>
        <dbReference type="Proteomes" id="UP000004295"/>
    </source>
</evidence>
<dbReference type="SUPFAM" id="SSF51735">
    <property type="entry name" value="NAD(P)-binding Rossmann-fold domains"/>
    <property type="match status" value="1"/>
</dbReference>
<dbReference type="InterPro" id="IPR007886">
    <property type="entry name" value="AlaDH/PNT_N"/>
</dbReference>
<comment type="caution">
    <text evidence="10">The sequence shown here is derived from an EMBL/GenBank/DDBJ whole genome shotgun (WGS) entry which is preliminary data.</text>
</comment>
<comment type="function">
    <text evidence="1">The transhydrogenation between NADH and NADP is coupled to respiration and ATP hydrolysis and functions as a proton pump across the membrane.</text>
</comment>
<dbReference type="SMART" id="SM01002">
    <property type="entry name" value="AlaDh_PNT_C"/>
    <property type="match status" value="1"/>
</dbReference>
<dbReference type="GO" id="GO:0006740">
    <property type="term" value="P:NADPH regeneration"/>
    <property type="evidence" value="ECO:0007669"/>
    <property type="project" value="TreeGrafter"/>
</dbReference>
<dbReference type="EC" id="7.1.1.1" evidence="2"/>
<dbReference type="AlphaFoldDB" id="C3JC88"/>
<evidence type="ECO:0000256" key="4">
    <source>
        <dbReference type="ARBA" id="ARBA00022857"/>
    </source>
</evidence>
<dbReference type="Gene3D" id="3.40.50.720">
    <property type="entry name" value="NAD(P)-binding Rossmann-like Domain"/>
    <property type="match status" value="2"/>
</dbReference>
<keyword evidence="6" id="KW-0520">NAD</keyword>
<keyword evidence="5" id="KW-1278">Translocase</keyword>
<dbReference type="GO" id="GO:0050661">
    <property type="term" value="F:NADP binding"/>
    <property type="evidence" value="ECO:0007669"/>
    <property type="project" value="TreeGrafter"/>
</dbReference>
<keyword evidence="11" id="KW-1185">Reference proteome</keyword>
<keyword evidence="4" id="KW-0521">NADP</keyword>
<dbReference type="InterPro" id="IPR036291">
    <property type="entry name" value="NAD(P)-bd_dom_sf"/>
</dbReference>
<dbReference type="GO" id="GO:0005886">
    <property type="term" value="C:plasma membrane"/>
    <property type="evidence" value="ECO:0007669"/>
    <property type="project" value="TreeGrafter"/>
</dbReference>
<dbReference type="GeneID" id="93365735"/>
<evidence type="ECO:0000256" key="1">
    <source>
        <dbReference type="ARBA" id="ARBA00003943"/>
    </source>
</evidence>
<comment type="catalytic activity">
    <reaction evidence="7">
        <text>NAD(+) + NADPH + H(+)(in) = NADH + NADP(+) + H(+)(out)</text>
        <dbReference type="Rhea" id="RHEA:47992"/>
        <dbReference type="ChEBI" id="CHEBI:15378"/>
        <dbReference type="ChEBI" id="CHEBI:57540"/>
        <dbReference type="ChEBI" id="CHEBI:57783"/>
        <dbReference type="ChEBI" id="CHEBI:57945"/>
        <dbReference type="ChEBI" id="CHEBI:58349"/>
        <dbReference type="EC" id="7.1.1.1"/>
    </reaction>
</comment>
<dbReference type="SMART" id="SM01003">
    <property type="entry name" value="AlaDh_PNT_N"/>
    <property type="match status" value="1"/>
</dbReference>
<accession>C3JC88</accession>
<proteinExistence type="predicted"/>
<evidence type="ECO:0000256" key="3">
    <source>
        <dbReference type="ARBA" id="ARBA00022741"/>
    </source>
</evidence>
<dbReference type="eggNOG" id="COG3288">
    <property type="taxonomic scope" value="Bacteria"/>
</dbReference>
<evidence type="ECO:0000259" key="8">
    <source>
        <dbReference type="SMART" id="SM01002"/>
    </source>
</evidence>
<dbReference type="InterPro" id="IPR007698">
    <property type="entry name" value="AlaDH/PNT_NAD(H)-bd"/>
</dbReference>
<sequence length="386" mass="41683">MIIGVPREIMHDEARVAASPEAVAKYVADGFTVLFEKGAGEGAFYHDEEYKKAGAELIDGPKEIYDRSDIIIKVKEPLFNEQLGAHEIDMMHKGQYIITFIHPASPVNHDMVRKMAAQGVIGLTLDGVPRISRAQNLDALTSMSTCAGYKGILMAANDLASFMPQMFTAVGKIDPMKVMVIGVGVAGLQALATAKRLGAVLYAADIRPAAAEQATSLGAKLVDTGVAPELAIAEGGYAKHLPEDVLVKERELLKSTIQDMDIVFCSALVPGKIAPVIITEEMVKGMKPGSVIVDISIDQGGNCEITPAGRREVKHGVVLEGIKNIPGMLPKSSTWMFSQNMYNLVKYLVKDGKMNLDMSDEICQKILVTRDGEIVHEGTREAMGMK</sequence>
<evidence type="ECO:0000256" key="7">
    <source>
        <dbReference type="ARBA" id="ARBA00048202"/>
    </source>
</evidence>
<dbReference type="CDD" id="cd05304">
    <property type="entry name" value="Rubrum_tdh"/>
    <property type="match status" value="1"/>
</dbReference>
<dbReference type="Pfam" id="PF05222">
    <property type="entry name" value="AlaDh_PNT_N"/>
    <property type="match status" value="1"/>
</dbReference>
<keyword evidence="3" id="KW-0547">Nucleotide-binding</keyword>
<evidence type="ECO:0000256" key="2">
    <source>
        <dbReference type="ARBA" id="ARBA00012943"/>
    </source>
</evidence>
<dbReference type="STRING" id="553175.POREN0001_0488"/>
<evidence type="ECO:0000313" key="10">
    <source>
        <dbReference type="EMBL" id="EEN82230.1"/>
    </source>
</evidence>
<organism evidence="10 11">
    <name type="scientific">Porphyromonas endodontalis (strain ATCC 35406 / DSM 24491 / JCM 8526 / CCUG 16442 / BCRC 14492 / NCTC 13058 / HG 370)</name>
    <name type="common">Bacteroides endodontalis</name>
    <dbReference type="NCBI Taxonomy" id="553175"/>
    <lineage>
        <taxon>Bacteria</taxon>
        <taxon>Pseudomonadati</taxon>
        <taxon>Bacteroidota</taxon>
        <taxon>Bacteroidia</taxon>
        <taxon>Bacteroidales</taxon>
        <taxon>Porphyromonadaceae</taxon>
        <taxon>Porphyromonas</taxon>
    </lineage>
</organism>
<reference evidence="10 11" key="1">
    <citation type="submission" date="2009-04" db="EMBL/GenBank/DDBJ databases">
        <authorList>
            <person name="Sebastian Y."/>
            <person name="Madupu R."/>
            <person name="Durkin A.S."/>
            <person name="Torralba M."/>
            <person name="Methe B."/>
            <person name="Sutton G.G."/>
            <person name="Strausberg R.L."/>
            <person name="Nelson K.E."/>
        </authorList>
    </citation>
    <scope>NUCLEOTIDE SEQUENCE [LARGE SCALE GENOMIC DNA]</scope>
    <source>
        <strain evidence="11">ATCC 35406 / BCRC 14492 / JCM 8526 / NCTC 13058 / HG 370</strain>
    </source>
</reference>
<dbReference type="Proteomes" id="UP000004295">
    <property type="component" value="Unassembled WGS sequence"/>
</dbReference>
<name>C3JC88_POREA</name>
<evidence type="ECO:0000259" key="9">
    <source>
        <dbReference type="SMART" id="SM01003"/>
    </source>
</evidence>
<evidence type="ECO:0000256" key="5">
    <source>
        <dbReference type="ARBA" id="ARBA00022967"/>
    </source>
</evidence>
<feature type="domain" description="Alanine dehydrogenase/pyridine nucleotide transhydrogenase N-terminal" evidence="9">
    <location>
        <begin position="4"/>
        <end position="147"/>
    </location>
</feature>
<dbReference type="PANTHER" id="PTHR10160:SF19">
    <property type="entry name" value="PROTON-TRANSLOCATING NAD(P)(+) TRANSHYDROGENASE"/>
    <property type="match status" value="1"/>
</dbReference>
<dbReference type="GO" id="GO:0008750">
    <property type="term" value="F:proton-translocating NAD(P)+ transhydrogenase activity"/>
    <property type="evidence" value="ECO:0007669"/>
    <property type="project" value="UniProtKB-EC"/>
</dbReference>
<dbReference type="SUPFAM" id="SSF52283">
    <property type="entry name" value="Formate/glycerate dehydrogenase catalytic domain-like"/>
    <property type="match status" value="1"/>
</dbReference>
<gene>
    <name evidence="10" type="ORF">POREN0001_0488</name>
</gene>
<dbReference type="Pfam" id="PF01262">
    <property type="entry name" value="AlaDh_PNT_C"/>
    <property type="match status" value="1"/>
</dbReference>
<protein>
    <recommendedName>
        <fullName evidence="2">proton-translocating NAD(P)(+) transhydrogenase</fullName>
        <ecNumber evidence="2">7.1.1.1</ecNumber>
    </recommendedName>
</protein>